<dbReference type="GO" id="GO:0015074">
    <property type="term" value="P:DNA integration"/>
    <property type="evidence" value="ECO:0007669"/>
    <property type="project" value="UniProtKB-KW"/>
</dbReference>
<sequence>MFFSFKAMFHLKKYLAGRKDDDPALFVTERRPYRRLSKRGFQREIKLIAIRAGIRKNVHPHVMRHTMATLTLNNGADLVAVQELLGHANPGTTQIYARLSSERKREQYKKHLVQ</sequence>
<dbReference type="InterPro" id="IPR011010">
    <property type="entry name" value="DNA_brk_join_enz"/>
</dbReference>
<accession>A0A4Y7RWL8</accession>
<dbReference type="AlphaFoldDB" id="A0A4Y7RWL8"/>
<protein>
    <submittedName>
        <fullName evidence="5">Tyrosine recombinase XerC</fullName>
    </submittedName>
</protein>
<proteinExistence type="predicted"/>
<evidence type="ECO:0000259" key="4">
    <source>
        <dbReference type="PROSITE" id="PS51898"/>
    </source>
</evidence>
<dbReference type="InterPro" id="IPR002104">
    <property type="entry name" value="Integrase_catalytic"/>
</dbReference>
<dbReference type="GO" id="GO:0005737">
    <property type="term" value="C:cytoplasm"/>
    <property type="evidence" value="ECO:0007669"/>
    <property type="project" value="UniProtKB-SubCell"/>
</dbReference>
<name>A0A4Y7RWL8_9FIRM</name>
<dbReference type="Proteomes" id="UP000297597">
    <property type="component" value="Unassembled WGS sequence"/>
</dbReference>
<dbReference type="Gene3D" id="1.10.443.10">
    <property type="entry name" value="Intergrase catalytic core"/>
    <property type="match status" value="1"/>
</dbReference>
<dbReference type="PANTHER" id="PTHR30349">
    <property type="entry name" value="PHAGE INTEGRASE-RELATED"/>
    <property type="match status" value="1"/>
</dbReference>
<organism evidence="5 6">
    <name type="scientific">Pelotomaculum propionicicum</name>
    <dbReference type="NCBI Taxonomy" id="258475"/>
    <lineage>
        <taxon>Bacteria</taxon>
        <taxon>Bacillati</taxon>
        <taxon>Bacillota</taxon>
        <taxon>Clostridia</taxon>
        <taxon>Eubacteriales</taxon>
        <taxon>Desulfotomaculaceae</taxon>
        <taxon>Pelotomaculum</taxon>
    </lineage>
</organism>
<keyword evidence="3" id="KW-0233">DNA recombination</keyword>
<comment type="subcellular location">
    <subcellularLocation>
        <location evidence="1">Cytoplasm</location>
    </subcellularLocation>
</comment>
<feature type="domain" description="Tyr recombinase" evidence="4">
    <location>
        <begin position="1"/>
        <end position="109"/>
    </location>
</feature>
<keyword evidence="6" id="KW-1185">Reference proteome</keyword>
<dbReference type="SUPFAM" id="SSF56349">
    <property type="entry name" value="DNA breaking-rejoining enzymes"/>
    <property type="match status" value="1"/>
</dbReference>
<dbReference type="EMBL" id="QFFZ01000002">
    <property type="protein sequence ID" value="TEB13384.1"/>
    <property type="molecule type" value="Genomic_DNA"/>
</dbReference>
<dbReference type="Pfam" id="PF00589">
    <property type="entry name" value="Phage_integrase"/>
    <property type="match status" value="1"/>
</dbReference>
<dbReference type="GO" id="GO:0003677">
    <property type="term" value="F:DNA binding"/>
    <property type="evidence" value="ECO:0007669"/>
    <property type="project" value="InterPro"/>
</dbReference>
<dbReference type="PROSITE" id="PS51898">
    <property type="entry name" value="TYR_RECOMBINASE"/>
    <property type="match status" value="1"/>
</dbReference>
<evidence type="ECO:0000256" key="3">
    <source>
        <dbReference type="ARBA" id="ARBA00023172"/>
    </source>
</evidence>
<dbReference type="InterPro" id="IPR050090">
    <property type="entry name" value="Tyrosine_recombinase_XerCD"/>
</dbReference>
<dbReference type="PANTHER" id="PTHR30349:SF77">
    <property type="entry name" value="TYROSINE RECOMBINASE XERC"/>
    <property type="match status" value="1"/>
</dbReference>
<keyword evidence="2" id="KW-0229">DNA integration</keyword>
<evidence type="ECO:0000256" key="2">
    <source>
        <dbReference type="ARBA" id="ARBA00022908"/>
    </source>
</evidence>
<evidence type="ECO:0000313" key="5">
    <source>
        <dbReference type="EMBL" id="TEB13384.1"/>
    </source>
</evidence>
<dbReference type="InterPro" id="IPR013762">
    <property type="entry name" value="Integrase-like_cat_sf"/>
</dbReference>
<evidence type="ECO:0000256" key="1">
    <source>
        <dbReference type="ARBA" id="ARBA00004496"/>
    </source>
</evidence>
<gene>
    <name evidence="5" type="primary">xerC_1</name>
    <name evidence="5" type="ORF">Pmgp_00278</name>
</gene>
<reference evidence="5 6" key="1">
    <citation type="journal article" date="2018" name="Environ. Microbiol.">
        <title>Novel energy conservation strategies and behaviour of Pelotomaculum schinkii driving syntrophic propionate catabolism.</title>
        <authorList>
            <person name="Hidalgo-Ahumada C.A.P."/>
            <person name="Nobu M.K."/>
            <person name="Narihiro T."/>
            <person name="Tamaki H."/>
            <person name="Liu W.T."/>
            <person name="Kamagata Y."/>
            <person name="Stams A.J.M."/>
            <person name="Imachi H."/>
            <person name="Sousa D.Z."/>
        </authorList>
    </citation>
    <scope>NUCLEOTIDE SEQUENCE [LARGE SCALE GENOMIC DNA]</scope>
    <source>
        <strain evidence="5 6">MGP</strain>
    </source>
</reference>
<dbReference type="GO" id="GO:0006310">
    <property type="term" value="P:DNA recombination"/>
    <property type="evidence" value="ECO:0007669"/>
    <property type="project" value="UniProtKB-KW"/>
</dbReference>
<evidence type="ECO:0000313" key="6">
    <source>
        <dbReference type="Proteomes" id="UP000297597"/>
    </source>
</evidence>
<comment type="caution">
    <text evidence="5">The sequence shown here is derived from an EMBL/GenBank/DDBJ whole genome shotgun (WGS) entry which is preliminary data.</text>
</comment>